<comment type="function">
    <text evidence="3">Required for rescue of stalled ribosomes mediated by trans-translation. Binds to transfer-messenger RNA (tmRNA), required for stable association of tmRNA with ribosomes. tmRNA and SmpB together mimic tRNA shape, replacing the anticodon stem-loop with SmpB. tmRNA is encoded by the ssrA gene; the 2 termini fold to resemble tRNA(Ala) and it encodes a 'tag peptide', a short internal open reading frame. During trans-translation Ala-aminoacylated tmRNA acts like a tRNA, entering the A-site of stalled ribosomes, displacing the stalled mRNA. The ribosome then switches to translate the ORF on the tmRNA; the nascent peptide is terminated with the 'tag peptide' encoded by the tmRNA and targeted for degradation. The ribosome is freed to recommence translation, which seems to be the essential function of trans-translation.</text>
</comment>
<comment type="subcellular location">
    <subcellularLocation>
        <location evidence="3">Cytoplasm</location>
    </subcellularLocation>
    <text evidence="3">The tmRNA-SmpB complex associates with stalled 70S ribosomes.</text>
</comment>
<dbReference type="NCBIfam" id="TIGR00086">
    <property type="entry name" value="smpB"/>
    <property type="match status" value="1"/>
</dbReference>
<dbReference type="PANTHER" id="PTHR30308:SF2">
    <property type="entry name" value="SSRA-BINDING PROTEIN"/>
    <property type="match status" value="1"/>
</dbReference>
<dbReference type="PROSITE" id="PS01317">
    <property type="entry name" value="SSRP"/>
    <property type="match status" value="1"/>
</dbReference>
<comment type="similarity">
    <text evidence="3">Belongs to the SmpB family.</text>
</comment>
<sequence>MERQEEGKKILAQNRKARHDYFIEETFEAGIVLTGTEVKSARQGRINLKDSYAYVKNGELYVLNMHISPYEPGNRFNHDPLRTRKLLLHRREITRLIGKTREEGYTLVPLSVYLRRGRIKVELALAKGKKLHDKREALREKAVRREAERAFRGRLK</sequence>
<organism evidence="4 5">
    <name type="scientific">Hydrogenibacillus schlegelii</name>
    <name type="common">Bacillus schlegelii</name>
    <dbReference type="NCBI Taxonomy" id="1484"/>
    <lineage>
        <taxon>Bacteria</taxon>
        <taxon>Bacillati</taxon>
        <taxon>Bacillota</taxon>
        <taxon>Bacilli</taxon>
        <taxon>Bacillales</taxon>
        <taxon>Bacillales Family X. Incertae Sedis</taxon>
        <taxon>Hydrogenibacillus</taxon>
    </lineage>
</organism>
<comment type="caution">
    <text evidence="4">The sequence shown here is derived from an EMBL/GenBank/DDBJ whole genome shotgun (WGS) entry which is preliminary data.</text>
</comment>
<dbReference type="InterPro" id="IPR000037">
    <property type="entry name" value="SsrA-bd_prot"/>
</dbReference>
<dbReference type="Proteomes" id="UP000244180">
    <property type="component" value="Unassembled WGS sequence"/>
</dbReference>
<dbReference type="InterPro" id="IPR023620">
    <property type="entry name" value="SmpB"/>
</dbReference>
<evidence type="ECO:0000313" key="5">
    <source>
        <dbReference type="Proteomes" id="UP000244180"/>
    </source>
</evidence>
<name>A0A2T5GDL0_HYDSH</name>
<evidence type="ECO:0000256" key="2">
    <source>
        <dbReference type="ARBA" id="ARBA00022884"/>
    </source>
</evidence>
<dbReference type="InterPro" id="IPR020081">
    <property type="entry name" value="SsrA-bd_prot_CS"/>
</dbReference>
<evidence type="ECO:0000256" key="1">
    <source>
        <dbReference type="ARBA" id="ARBA00022490"/>
    </source>
</evidence>
<dbReference type="HAMAP" id="MF_00023">
    <property type="entry name" value="SmpB"/>
    <property type="match status" value="1"/>
</dbReference>
<dbReference type="Pfam" id="PF01668">
    <property type="entry name" value="SmpB"/>
    <property type="match status" value="1"/>
</dbReference>
<dbReference type="RefSeq" id="WP_272999733.1">
    <property type="nucleotide sequence ID" value="NZ_PEBV01000005.1"/>
</dbReference>
<dbReference type="EMBL" id="PEBV01000005">
    <property type="protein sequence ID" value="PTQ54274.1"/>
    <property type="molecule type" value="Genomic_DNA"/>
</dbReference>
<dbReference type="AlphaFoldDB" id="A0A2T5GDL0"/>
<accession>A0A2T5GDL0</accession>
<keyword evidence="2 3" id="KW-0694">RNA-binding</keyword>
<proteinExistence type="inferred from homology"/>
<evidence type="ECO:0000313" key="4">
    <source>
        <dbReference type="EMBL" id="PTQ54274.1"/>
    </source>
</evidence>
<keyword evidence="1 3" id="KW-0963">Cytoplasm</keyword>
<dbReference type="GO" id="GO:0005829">
    <property type="term" value="C:cytosol"/>
    <property type="evidence" value="ECO:0007669"/>
    <property type="project" value="TreeGrafter"/>
</dbReference>
<evidence type="ECO:0000256" key="3">
    <source>
        <dbReference type="HAMAP-Rule" id="MF_00023"/>
    </source>
</evidence>
<protein>
    <recommendedName>
        <fullName evidence="3">SsrA-binding protein</fullName>
    </recommendedName>
    <alternativeName>
        <fullName evidence="3">Small protein B</fullName>
    </alternativeName>
</protein>
<dbReference type="CDD" id="cd09294">
    <property type="entry name" value="SmpB"/>
    <property type="match status" value="1"/>
</dbReference>
<dbReference type="GO" id="GO:0070930">
    <property type="term" value="P:trans-translation-dependent protein tagging"/>
    <property type="evidence" value="ECO:0007669"/>
    <property type="project" value="TreeGrafter"/>
</dbReference>
<dbReference type="SUPFAM" id="SSF74982">
    <property type="entry name" value="Small protein B (SmpB)"/>
    <property type="match status" value="1"/>
</dbReference>
<dbReference type="Gene3D" id="2.40.280.10">
    <property type="match status" value="1"/>
</dbReference>
<dbReference type="NCBIfam" id="NF003843">
    <property type="entry name" value="PRK05422.1"/>
    <property type="match status" value="1"/>
</dbReference>
<dbReference type="GO" id="GO:0003723">
    <property type="term" value="F:RNA binding"/>
    <property type="evidence" value="ECO:0007669"/>
    <property type="project" value="UniProtKB-UniRule"/>
</dbReference>
<dbReference type="GO" id="GO:0070929">
    <property type="term" value="P:trans-translation"/>
    <property type="evidence" value="ECO:0007669"/>
    <property type="project" value="UniProtKB-UniRule"/>
</dbReference>
<dbReference type="PANTHER" id="PTHR30308">
    <property type="entry name" value="TMRNA-BINDING COMPONENT OF TRANS-TRANSLATION TAGGING COMPLEX"/>
    <property type="match status" value="1"/>
</dbReference>
<reference evidence="4 5" key="1">
    <citation type="submission" date="2017-08" db="EMBL/GenBank/DDBJ databases">
        <title>Burning lignite coal seam in the remote Altai Mountains harbors a hydrogen-driven thermophilic microbial community.</title>
        <authorList>
            <person name="Kadnikov V.V."/>
            <person name="Mardanov A.V."/>
            <person name="Ivasenko D."/>
            <person name="Beletsky A.V."/>
            <person name="Karnachuk O.V."/>
            <person name="Ravin N.V."/>
        </authorList>
    </citation>
    <scope>NUCLEOTIDE SEQUENCE [LARGE SCALE GENOMIC DNA]</scope>
    <source>
        <strain evidence="4">AL33</strain>
    </source>
</reference>
<gene>
    <name evidence="3" type="primary">smpB</name>
    <name evidence="4" type="ORF">HSCHL_0553</name>
</gene>